<dbReference type="InterPro" id="IPR014756">
    <property type="entry name" value="Ig_E-set"/>
</dbReference>
<feature type="domain" description="IPT/TIG" evidence="1">
    <location>
        <begin position="218"/>
        <end position="302"/>
    </location>
</feature>
<dbReference type="InterPro" id="IPR013783">
    <property type="entry name" value="Ig-like_fold"/>
</dbReference>
<keyword evidence="3" id="KW-1185">Reference proteome</keyword>
<protein>
    <recommendedName>
        <fullName evidence="1">IPT/TIG domain-containing protein</fullName>
    </recommendedName>
</protein>
<dbReference type="InterPro" id="IPR000033">
    <property type="entry name" value="LDLR_classB_rpt"/>
</dbReference>
<gene>
    <name evidence="2" type="ORF">AHMF7605_21240</name>
</gene>
<reference evidence="2 3" key="1">
    <citation type="submission" date="2018-03" db="EMBL/GenBank/DDBJ databases">
        <title>Adhaeribacter sp. HMF7605 Genome sequencing and assembly.</title>
        <authorList>
            <person name="Kang H."/>
            <person name="Kang J."/>
            <person name="Cha I."/>
            <person name="Kim H."/>
            <person name="Joh K."/>
        </authorList>
    </citation>
    <scope>NUCLEOTIDE SEQUENCE [LARGE SCALE GENOMIC DNA]</scope>
    <source>
        <strain evidence="2 3">HMF7605</strain>
    </source>
</reference>
<dbReference type="Gene3D" id="2.120.10.30">
    <property type="entry name" value="TolB, C-terminal domain"/>
    <property type="match status" value="2"/>
</dbReference>
<dbReference type="PANTHER" id="PTHR46513">
    <property type="entry name" value="VITELLOGENIN RECEPTOR-LIKE PROTEIN-RELATED-RELATED"/>
    <property type="match status" value="1"/>
</dbReference>
<evidence type="ECO:0000259" key="1">
    <source>
        <dbReference type="SMART" id="SM00429"/>
    </source>
</evidence>
<dbReference type="SUPFAM" id="SSF81296">
    <property type="entry name" value="E set domains"/>
    <property type="match status" value="3"/>
</dbReference>
<dbReference type="SUPFAM" id="SSF63825">
    <property type="entry name" value="YWTD domain"/>
    <property type="match status" value="1"/>
</dbReference>
<dbReference type="SMART" id="SM00135">
    <property type="entry name" value="LY"/>
    <property type="match status" value="4"/>
</dbReference>
<dbReference type="Gene3D" id="2.60.40.10">
    <property type="entry name" value="Immunoglobulins"/>
    <property type="match status" value="3"/>
</dbReference>
<dbReference type="PROSITE" id="PS51120">
    <property type="entry name" value="LDLRB"/>
    <property type="match status" value="1"/>
</dbReference>
<dbReference type="Pfam" id="PF01833">
    <property type="entry name" value="TIG"/>
    <property type="match status" value="3"/>
</dbReference>
<comment type="caution">
    <text evidence="2">The sequence shown here is derived from an EMBL/GenBank/DDBJ whole genome shotgun (WGS) entry which is preliminary data.</text>
</comment>
<sequence length="594" mass="63376">MQNKLLPTAANTFYRYFVALGWLWIASFSACRDDDSSSKPLPPTITSIVPDSAYVNDTITINGTNFDPDFFNMSVMFSGIEAFNIIQASPTSMRVKVPKGATSGPVTVTIAEQTSPRVNFKILTVVPTTITGLSPKSGYFGDTVTITGTGIVPADFTAGTSTVMFNGTTALAPESILNPTATQLQVIVPDEAQTGPVSLNLKNGIVLETDTFTLTAPLPVITSFTPASGPEGTPVTINGSNLGVSSANEIQVTLNTIPLTITSRSETQIKVTIPVGIPPGSYAFVVTVRDKKVTSKNKFKVTAPPVANQYIYYGQRTAILRASITEKDGKVTVVHTPLFTNLDDVSDLVIDKAGKKIYWTDALNNQIMAGNLDGTGTPKSLFNENSEAEINYPVGLALANNKIYWANQGTSNIARANLDGSSPEILFDAENEGINYAQDVEMEVVGNKLYWTEVGSYQIRRGNIDGTGNPEEVFGPDDNLRYPLGLKLNAASGKLYVADSPTLGGVAPTDRILMGNLNGTGGLTVLFEAGDGVAAVYALDLDLKNSFIYWISNTINSGSSTNKLMRGKIDGSGKPEVILDDLEDYGNALVVQPE</sequence>
<dbReference type="InterPro" id="IPR050778">
    <property type="entry name" value="Cueball_EGF_LRP_Nidogen"/>
</dbReference>
<dbReference type="SMART" id="SM00429">
    <property type="entry name" value="IPT"/>
    <property type="match status" value="3"/>
</dbReference>
<evidence type="ECO:0000313" key="2">
    <source>
        <dbReference type="EMBL" id="PSR55842.1"/>
    </source>
</evidence>
<dbReference type="OrthoDB" id="1110382at2"/>
<dbReference type="InterPro" id="IPR002909">
    <property type="entry name" value="IPT_dom"/>
</dbReference>
<dbReference type="Proteomes" id="UP000240357">
    <property type="component" value="Unassembled WGS sequence"/>
</dbReference>
<dbReference type="PROSITE" id="PS51257">
    <property type="entry name" value="PROKAR_LIPOPROTEIN"/>
    <property type="match status" value="1"/>
</dbReference>
<dbReference type="RefSeq" id="WP_106932023.1">
    <property type="nucleotide sequence ID" value="NZ_PYFT01000001.1"/>
</dbReference>
<organism evidence="2 3">
    <name type="scientific">Adhaeribacter arboris</name>
    <dbReference type="NCBI Taxonomy" id="2072846"/>
    <lineage>
        <taxon>Bacteria</taxon>
        <taxon>Pseudomonadati</taxon>
        <taxon>Bacteroidota</taxon>
        <taxon>Cytophagia</taxon>
        <taxon>Cytophagales</taxon>
        <taxon>Hymenobacteraceae</taxon>
        <taxon>Adhaeribacter</taxon>
    </lineage>
</organism>
<evidence type="ECO:0000313" key="3">
    <source>
        <dbReference type="Proteomes" id="UP000240357"/>
    </source>
</evidence>
<dbReference type="EMBL" id="PYFT01000001">
    <property type="protein sequence ID" value="PSR55842.1"/>
    <property type="molecule type" value="Genomic_DNA"/>
</dbReference>
<dbReference type="CDD" id="cd00603">
    <property type="entry name" value="IPT_PCSR"/>
    <property type="match status" value="1"/>
</dbReference>
<accession>A0A2T2YK16</accession>
<proteinExistence type="predicted"/>
<dbReference type="CDD" id="cd00102">
    <property type="entry name" value="IPT"/>
    <property type="match status" value="2"/>
</dbReference>
<feature type="domain" description="IPT/TIG" evidence="1">
    <location>
        <begin position="127"/>
        <end position="215"/>
    </location>
</feature>
<feature type="domain" description="IPT/TIG" evidence="1">
    <location>
        <begin position="42"/>
        <end position="123"/>
    </location>
</feature>
<name>A0A2T2YK16_9BACT</name>
<dbReference type="AlphaFoldDB" id="A0A2T2YK16"/>
<dbReference type="InterPro" id="IPR011042">
    <property type="entry name" value="6-blade_b-propeller_TolB-like"/>
</dbReference>